<sequence length="96" mass="9814">MLPVGLQPAVMARGVRASARRTSLRVSTAVLVLVDPVAELRALVPIAGLDGLGSASVASWRLRVWVAWAVAAVVAKGSRARGAAASARTVALITVC</sequence>
<keyword evidence="2" id="KW-1185">Reference proteome</keyword>
<accession>A0A1V0TJ39</accession>
<gene>
    <name evidence="1" type="ORF">B1H19_00180</name>
</gene>
<protein>
    <submittedName>
        <fullName evidence="1">Uncharacterized protein</fullName>
    </submittedName>
</protein>
<dbReference type="Proteomes" id="UP000192726">
    <property type="component" value="Chromosome"/>
</dbReference>
<reference evidence="1 2" key="1">
    <citation type="submission" date="2017-04" db="EMBL/GenBank/DDBJ databases">
        <title>Complete Genome Sequence of Streptomyces gilvosporeus F607, a Capable Producer of Natamycin.</title>
        <authorList>
            <person name="Zong G."/>
            <person name="Zhong C."/>
            <person name="Fu J."/>
            <person name="Qin R."/>
            <person name="Cao G."/>
        </authorList>
    </citation>
    <scope>NUCLEOTIDE SEQUENCE [LARGE SCALE GENOMIC DNA]</scope>
    <source>
        <strain evidence="1 2">F607</strain>
    </source>
</reference>
<name>A0A1V0TJ39_9ACTN</name>
<organism evidence="1 2">
    <name type="scientific">Streptomyces gilvosporeus</name>
    <dbReference type="NCBI Taxonomy" id="553510"/>
    <lineage>
        <taxon>Bacteria</taxon>
        <taxon>Bacillati</taxon>
        <taxon>Actinomycetota</taxon>
        <taxon>Actinomycetes</taxon>
        <taxon>Kitasatosporales</taxon>
        <taxon>Streptomycetaceae</taxon>
        <taxon>Streptomyces</taxon>
    </lineage>
</organism>
<dbReference type="KEGG" id="sgv:B1H19_00180"/>
<evidence type="ECO:0000313" key="1">
    <source>
        <dbReference type="EMBL" id="ARF52828.1"/>
    </source>
</evidence>
<proteinExistence type="predicted"/>
<evidence type="ECO:0000313" key="2">
    <source>
        <dbReference type="Proteomes" id="UP000192726"/>
    </source>
</evidence>
<dbReference type="EMBL" id="CP020569">
    <property type="protein sequence ID" value="ARF52828.1"/>
    <property type="molecule type" value="Genomic_DNA"/>
</dbReference>
<dbReference type="AlphaFoldDB" id="A0A1V0TJ39"/>